<reference evidence="17" key="2">
    <citation type="submission" date="2021-04" db="EMBL/GenBank/DDBJ databases">
        <authorList>
            <person name="Gilroy R."/>
        </authorList>
    </citation>
    <scope>NUCLEOTIDE SEQUENCE</scope>
    <source>
        <strain evidence="17">ChiHjej13B12-4958</strain>
    </source>
</reference>
<feature type="domain" description="Glycosyl transferase family 51" evidence="16">
    <location>
        <begin position="58"/>
        <end position="243"/>
    </location>
</feature>
<comment type="catalytic activity">
    <reaction evidence="13">
        <text>[GlcNAc-(1-&gt;4)-Mur2Ac(oyl-L-Ala-gamma-D-Glu-L-Lys-D-Ala-D-Ala)](n)-di-trans,octa-cis-undecaprenyl diphosphate + beta-D-GlcNAc-(1-&gt;4)-Mur2Ac(oyl-L-Ala-gamma-D-Glu-L-Lys-D-Ala-D-Ala)-di-trans,octa-cis-undecaprenyl diphosphate = [GlcNAc-(1-&gt;4)-Mur2Ac(oyl-L-Ala-gamma-D-Glu-L-Lys-D-Ala-D-Ala)](n+1)-di-trans,octa-cis-undecaprenyl diphosphate + di-trans,octa-cis-undecaprenyl diphosphate + H(+)</text>
        <dbReference type="Rhea" id="RHEA:23708"/>
        <dbReference type="Rhea" id="RHEA-COMP:9602"/>
        <dbReference type="Rhea" id="RHEA-COMP:9603"/>
        <dbReference type="ChEBI" id="CHEBI:15378"/>
        <dbReference type="ChEBI" id="CHEBI:58405"/>
        <dbReference type="ChEBI" id="CHEBI:60033"/>
        <dbReference type="ChEBI" id="CHEBI:78435"/>
        <dbReference type="EC" id="2.4.99.28"/>
    </reaction>
</comment>
<comment type="catalytic activity">
    <reaction evidence="12">
        <text>Preferential cleavage: (Ac)2-L-Lys-D-Ala-|-D-Ala. Also transpeptidation of peptidyl-alanyl moieties that are N-acyl substituents of D-alanine.</text>
        <dbReference type="EC" id="3.4.16.4"/>
    </reaction>
</comment>
<evidence type="ECO:0000256" key="12">
    <source>
        <dbReference type="ARBA" id="ARBA00034000"/>
    </source>
</evidence>
<dbReference type="InterPro" id="IPR012338">
    <property type="entry name" value="Beta-lactam/transpept-like"/>
</dbReference>
<evidence type="ECO:0000256" key="3">
    <source>
        <dbReference type="ARBA" id="ARBA00022645"/>
    </source>
</evidence>
<dbReference type="InterPro" id="IPR036950">
    <property type="entry name" value="PBP_transglycosylase"/>
</dbReference>
<evidence type="ECO:0000256" key="7">
    <source>
        <dbReference type="ARBA" id="ARBA00022801"/>
    </source>
</evidence>
<dbReference type="InterPro" id="IPR023346">
    <property type="entry name" value="Lysozyme-like_dom_sf"/>
</dbReference>
<keyword evidence="7" id="KW-0378">Hydrolase</keyword>
<dbReference type="InterPro" id="IPR001264">
    <property type="entry name" value="Glyco_trans_51"/>
</dbReference>
<keyword evidence="10" id="KW-0511">Multifunctional enzyme</keyword>
<dbReference type="SUPFAM" id="SSF53955">
    <property type="entry name" value="Lysozyme-like"/>
    <property type="match status" value="1"/>
</dbReference>
<dbReference type="Pfam" id="PF00912">
    <property type="entry name" value="Transgly"/>
    <property type="match status" value="1"/>
</dbReference>
<reference evidence="17" key="1">
    <citation type="journal article" date="2021" name="PeerJ">
        <title>Extensive microbial diversity within the chicken gut microbiome revealed by metagenomics and culture.</title>
        <authorList>
            <person name="Gilroy R."/>
            <person name="Ravi A."/>
            <person name="Getino M."/>
            <person name="Pursley I."/>
            <person name="Horton D.L."/>
            <person name="Alikhan N.F."/>
            <person name="Baker D."/>
            <person name="Gharbi K."/>
            <person name="Hall N."/>
            <person name="Watson M."/>
            <person name="Adriaenssens E.M."/>
            <person name="Foster-Nyarko E."/>
            <person name="Jarju S."/>
            <person name="Secka A."/>
            <person name="Antonio M."/>
            <person name="Oren A."/>
            <person name="Chaudhuri R.R."/>
            <person name="La Ragione R."/>
            <person name="Hildebrand F."/>
            <person name="Pallen M.J."/>
        </authorList>
    </citation>
    <scope>NUCLEOTIDE SEQUENCE</scope>
    <source>
        <strain evidence="17">ChiHjej13B12-4958</strain>
    </source>
</reference>
<dbReference type="GO" id="GO:0009252">
    <property type="term" value="P:peptidoglycan biosynthetic process"/>
    <property type="evidence" value="ECO:0007669"/>
    <property type="project" value="UniProtKB-KW"/>
</dbReference>
<keyword evidence="4" id="KW-0645">Protease</keyword>
<dbReference type="EMBL" id="DWVP01000001">
    <property type="protein sequence ID" value="HJC84085.1"/>
    <property type="molecule type" value="Genomic_DNA"/>
</dbReference>
<keyword evidence="9" id="KW-0573">Peptidoglycan synthesis</keyword>
<dbReference type="InterPro" id="IPR001460">
    <property type="entry name" value="PCN-bd_Tpept"/>
</dbReference>
<evidence type="ECO:0000256" key="9">
    <source>
        <dbReference type="ARBA" id="ARBA00022984"/>
    </source>
</evidence>
<dbReference type="FunFam" id="1.10.3810.10:FF:000001">
    <property type="entry name" value="Penicillin-binding protein 1A"/>
    <property type="match status" value="1"/>
</dbReference>
<evidence type="ECO:0000256" key="8">
    <source>
        <dbReference type="ARBA" id="ARBA00022960"/>
    </source>
</evidence>
<evidence type="ECO:0000256" key="1">
    <source>
        <dbReference type="ARBA" id="ARBA00007090"/>
    </source>
</evidence>
<evidence type="ECO:0000256" key="11">
    <source>
        <dbReference type="ARBA" id="ARBA00023316"/>
    </source>
</evidence>
<evidence type="ECO:0000256" key="4">
    <source>
        <dbReference type="ARBA" id="ARBA00022670"/>
    </source>
</evidence>
<dbReference type="GO" id="GO:0008658">
    <property type="term" value="F:penicillin binding"/>
    <property type="evidence" value="ECO:0007669"/>
    <property type="project" value="InterPro"/>
</dbReference>
<evidence type="ECO:0000259" key="16">
    <source>
        <dbReference type="Pfam" id="PF00912"/>
    </source>
</evidence>
<evidence type="ECO:0000256" key="6">
    <source>
        <dbReference type="ARBA" id="ARBA00022679"/>
    </source>
</evidence>
<dbReference type="PANTHER" id="PTHR32282">
    <property type="entry name" value="BINDING PROTEIN TRANSPEPTIDASE, PUTATIVE-RELATED"/>
    <property type="match status" value="1"/>
</dbReference>
<dbReference type="PANTHER" id="PTHR32282:SF33">
    <property type="entry name" value="PEPTIDOGLYCAN GLYCOSYLTRANSFERASE"/>
    <property type="match status" value="1"/>
</dbReference>
<dbReference type="GO" id="GO:0006508">
    <property type="term" value="P:proteolysis"/>
    <property type="evidence" value="ECO:0007669"/>
    <property type="project" value="UniProtKB-KW"/>
</dbReference>
<comment type="caution">
    <text evidence="17">The sequence shown here is derived from an EMBL/GenBank/DDBJ whole genome shotgun (WGS) entry which is preliminary data.</text>
</comment>
<name>A0A9D2QCJ5_9CORY</name>
<feature type="compositionally biased region" description="Low complexity" evidence="14">
    <location>
        <begin position="693"/>
        <end position="717"/>
    </location>
</feature>
<evidence type="ECO:0000313" key="17">
    <source>
        <dbReference type="EMBL" id="HJC84085.1"/>
    </source>
</evidence>
<protein>
    <submittedName>
        <fullName evidence="17">Penicillin-binding protein</fullName>
    </submittedName>
</protein>
<dbReference type="Proteomes" id="UP000823858">
    <property type="component" value="Unassembled WGS sequence"/>
</dbReference>
<comment type="similarity">
    <text evidence="1">In the C-terminal section; belongs to the transpeptidase family.</text>
</comment>
<keyword evidence="3" id="KW-0121">Carboxypeptidase</keyword>
<evidence type="ECO:0000256" key="13">
    <source>
        <dbReference type="ARBA" id="ARBA00049902"/>
    </source>
</evidence>
<keyword evidence="11" id="KW-0961">Cell wall biogenesis/degradation</keyword>
<evidence type="ECO:0000256" key="10">
    <source>
        <dbReference type="ARBA" id="ARBA00023268"/>
    </source>
</evidence>
<evidence type="ECO:0000256" key="2">
    <source>
        <dbReference type="ARBA" id="ARBA00007739"/>
    </source>
</evidence>
<gene>
    <name evidence="17" type="ORF">H9751_00755</name>
</gene>
<dbReference type="AlphaFoldDB" id="A0A9D2QCJ5"/>
<organism evidence="17 18">
    <name type="scientific">Candidatus Corynebacterium faecigallinarum</name>
    <dbReference type="NCBI Taxonomy" id="2838528"/>
    <lineage>
        <taxon>Bacteria</taxon>
        <taxon>Bacillati</taxon>
        <taxon>Actinomycetota</taxon>
        <taxon>Actinomycetes</taxon>
        <taxon>Mycobacteriales</taxon>
        <taxon>Corynebacteriaceae</taxon>
        <taxon>Corynebacterium</taxon>
    </lineage>
</organism>
<comment type="similarity">
    <text evidence="2">In the N-terminal section; belongs to the glycosyltransferase 51 family.</text>
</comment>
<feature type="domain" description="Penicillin-binding protein transpeptidase" evidence="15">
    <location>
        <begin position="351"/>
        <end position="600"/>
    </location>
</feature>
<feature type="region of interest" description="Disordered" evidence="14">
    <location>
        <begin position="670"/>
        <end position="728"/>
    </location>
</feature>
<evidence type="ECO:0000313" key="18">
    <source>
        <dbReference type="Proteomes" id="UP000823858"/>
    </source>
</evidence>
<dbReference type="GO" id="GO:0071555">
    <property type="term" value="P:cell wall organization"/>
    <property type="evidence" value="ECO:0007669"/>
    <property type="project" value="UniProtKB-KW"/>
</dbReference>
<dbReference type="GO" id="GO:0030288">
    <property type="term" value="C:outer membrane-bounded periplasmic space"/>
    <property type="evidence" value="ECO:0007669"/>
    <property type="project" value="TreeGrafter"/>
</dbReference>
<evidence type="ECO:0000259" key="15">
    <source>
        <dbReference type="Pfam" id="PF00905"/>
    </source>
</evidence>
<proteinExistence type="inferred from homology"/>
<dbReference type="GO" id="GO:0008955">
    <property type="term" value="F:peptidoglycan glycosyltransferase activity"/>
    <property type="evidence" value="ECO:0007669"/>
    <property type="project" value="UniProtKB-EC"/>
</dbReference>
<keyword evidence="5" id="KW-0328">Glycosyltransferase</keyword>
<keyword evidence="6" id="KW-0808">Transferase</keyword>
<dbReference type="GO" id="GO:0008360">
    <property type="term" value="P:regulation of cell shape"/>
    <property type="evidence" value="ECO:0007669"/>
    <property type="project" value="UniProtKB-KW"/>
</dbReference>
<dbReference type="Gene3D" id="3.40.710.10">
    <property type="entry name" value="DD-peptidase/beta-lactamase superfamily"/>
    <property type="match status" value="1"/>
</dbReference>
<sequence length="728" mass="76035">MLAVIVIGALTAVAIVPLVGGVGVAVTAGSETIDDDLADIDENQSLPQVTTITDRDGGVLARLYDQRRYLVESDEIAEPMKQAIVAIEDRRFYEHDGVDVRGTLRAMAANLSSGGVEQGASTLDQQYIKNYLLLIDAADDDERAAATETSVARKLREMKMAINLEETYSKDEILTRYLNLVPFGNGAYGIEAAARTYFGTSAAELTVPQSAMLAGMVQSTSLLNPYSNPDGVLDRRDTVLDAMVDTGDLGPEERARLGEEPLGVGDSPNSAPNGCIGAGNAGFYCDYVLSYLADHDLDAEELARGGYTVRTALDPVAQDAAATAVRNEADPATPGVSLTSNYIAPTDDGHEVVAMASSRRYGLDAEAGQTVLPLTHSPEGNGAGSVFKIFAAAAAMEKGMGLDTMLDVPRRLDVSGMGSGGAPGCPPDRYCVENAGEFKGQMTLREALATSPNTPFVRMAEQLGTERMMEIAVKLGLRSYADEGSHDGESSIADFVTDANLGSFVLGPLQVNPVELANVSASLADSGRWCEPSPVLSVTDSAGEDVALDTPDCEQAIDRGVADALANGMGGDVADGTAAAAARSAGWRGPVAAKTGTTETSLSAAFLGFTAGLAGATYAFNDGSQTSPLCSSPLRQCGDGNLFGGNEPARAFFNTMDSIVGDYGGPGLPRYNRDYDRGNPARYRQATGGGSGDSNNSSSSNNSGSSSDSSNQGNWNSEGWDMTLDEFN</sequence>
<dbReference type="Pfam" id="PF00905">
    <property type="entry name" value="Transpeptidase"/>
    <property type="match status" value="1"/>
</dbReference>
<evidence type="ECO:0000256" key="5">
    <source>
        <dbReference type="ARBA" id="ARBA00022676"/>
    </source>
</evidence>
<evidence type="ECO:0000256" key="14">
    <source>
        <dbReference type="SAM" id="MobiDB-lite"/>
    </source>
</evidence>
<dbReference type="InterPro" id="IPR050396">
    <property type="entry name" value="Glycosyltr_51/Transpeptidase"/>
</dbReference>
<dbReference type="Gene3D" id="1.10.3810.10">
    <property type="entry name" value="Biosynthetic peptidoglycan transglycosylase-like"/>
    <property type="match status" value="1"/>
</dbReference>
<accession>A0A9D2QCJ5</accession>
<dbReference type="GO" id="GO:0009002">
    <property type="term" value="F:serine-type D-Ala-D-Ala carboxypeptidase activity"/>
    <property type="evidence" value="ECO:0007669"/>
    <property type="project" value="UniProtKB-EC"/>
</dbReference>
<keyword evidence="8" id="KW-0133">Cell shape</keyword>
<dbReference type="SUPFAM" id="SSF56601">
    <property type="entry name" value="beta-lactamase/transpeptidase-like"/>
    <property type="match status" value="1"/>
</dbReference>